<name>A0A5J5F660_9PEZI</name>
<gene>
    <name evidence="1" type="ORF">FN846DRAFT_887187</name>
</gene>
<evidence type="ECO:0000313" key="1">
    <source>
        <dbReference type="EMBL" id="KAA8912414.1"/>
    </source>
</evidence>
<dbReference type="Gene3D" id="3.40.50.720">
    <property type="entry name" value="NAD(P)-binding Rossmann-like Domain"/>
    <property type="match status" value="1"/>
</dbReference>
<keyword evidence="2" id="KW-1185">Reference proteome</keyword>
<reference evidence="1 2" key="1">
    <citation type="submission" date="2019-09" db="EMBL/GenBank/DDBJ databases">
        <title>Draft genome of the ectomycorrhizal ascomycete Sphaerosporella brunnea.</title>
        <authorList>
            <consortium name="DOE Joint Genome Institute"/>
            <person name="Benucci G.M."/>
            <person name="Marozzi G."/>
            <person name="Antonielli L."/>
            <person name="Sanchez S."/>
            <person name="Marco P."/>
            <person name="Wang X."/>
            <person name="Falini L.B."/>
            <person name="Barry K."/>
            <person name="Haridas S."/>
            <person name="Lipzen A."/>
            <person name="Labutti K."/>
            <person name="Grigoriev I.V."/>
            <person name="Murat C."/>
            <person name="Martin F."/>
            <person name="Albertini E."/>
            <person name="Donnini D."/>
            <person name="Bonito G."/>
        </authorList>
    </citation>
    <scope>NUCLEOTIDE SEQUENCE [LARGE SCALE GENOMIC DNA]</scope>
    <source>
        <strain evidence="1 2">Sb_GMNB300</strain>
    </source>
</reference>
<dbReference type="AlphaFoldDB" id="A0A5J5F660"/>
<protein>
    <submittedName>
        <fullName evidence="1">Uncharacterized protein</fullName>
    </submittedName>
</protein>
<dbReference type="SUPFAM" id="SSF51735">
    <property type="entry name" value="NAD(P)-binding Rossmann-fold domains"/>
    <property type="match status" value="1"/>
</dbReference>
<dbReference type="Proteomes" id="UP000326924">
    <property type="component" value="Unassembled WGS sequence"/>
</dbReference>
<evidence type="ECO:0000313" key="2">
    <source>
        <dbReference type="Proteomes" id="UP000326924"/>
    </source>
</evidence>
<proteinExistence type="predicted"/>
<organism evidence="1 2">
    <name type="scientific">Sphaerosporella brunnea</name>
    <dbReference type="NCBI Taxonomy" id="1250544"/>
    <lineage>
        <taxon>Eukaryota</taxon>
        <taxon>Fungi</taxon>
        <taxon>Dikarya</taxon>
        <taxon>Ascomycota</taxon>
        <taxon>Pezizomycotina</taxon>
        <taxon>Pezizomycetes</taxon>
        <taxon>Pezizales</taxon>
        <taxon>Pyronemataceae</taxon>
        <taxon>Sphaerosporella</taxon>
    </lineage>
</organism>
<dbReference type="OrthoDB" id="9974981at2759"/>
<sequence>MTSSPPSVALLGATGFISKPLLTTFTTAAAAATEVKDVVFDDKASLVAALGGVDSLVSAMSMAGDVSTVKKTIVDAAVVAGVRVYGLSPPPSLFSRVDADGDIVHQHPMFAAKQHHFEYAEALVLKVVAVFASLIMRLRFVFGSMCNRHLVPRWRWNAAIGSDEPAGLGPRGLTHRSATPTQNNVHATSALRRKIRRRLSTQQMRFVFTPKEVAWREYEEKRKDIPDLGPLLGPLMAEDCFDHKENQNETINPGETAFAWRRIEGYAKEAVGSWDEDVYKKPGSTSGWWNRGECGGWGKG</sequence>
<dbReference type="InParanoid" id="A0A5J5F660"/>
<comment type="caution">
    <text evidence="1">The sequence shown here is derived from an EMBL/GenBank/DDBJ whole genome shotgun (WGS) entry which is preliminary data.</text>
</comment>
<dbReference type="InterPro" id="IPR036291">
    <property type="entry name" value="NAD(P)-bd_dom_sf"/>
</dbReference>
<accession>A0A5J5F660</accession>
<dbReference type="EMBL" id="VXIS01000024">
    <property type="protein sequence ID" value="KAA8912414.1"/>
    <property type="molecule type" value="Genomic_DNA"/>
</dbReference>